<dbReference type="EMBL" id="JADBEJ010000001">
    <property type="protein sequence ID" value="MBE1574496.1"/>
    <property type="molecule type" value="Genomic_DNA"/>
</dbReference>
<accession>A0ABR9L2Z4</accession>
<evidence type="ECO:0000313" key="2">
    <source>
        <dbReference type="EMBL" id="MBE1574496.1"/>
    </source>
</evidence>
<name>A0ABR9L2Z4_9PSEU</name>
<evidence type="ECO:0000256" key="1">
    <source>
        <dbReference type="SAM" id="MobiDB-lite"/>
    </source>
</evidence>
<comment type="caution">
    <text evidence="2">The sequence shown here is derived from an EMBL/GenBank/DDBJ whole genome shotgun (WGS) entry which is preliminary data.</text>
</comment>
<feature type="region of interest" description="Disordered" evidence="1">
    <location>
        <begin position="140"/>
        <end position="182"/>
    </location>
</feature>
<dbReference type="Proteomes" id="UP000656548">
    <property type="component" value="Unassembled WGS sequence"/>
</dbReference>
<organism evidence="2 3">
    <name type="scientific">Amycolatopsis roodepoortensis</name>
    <dbReference type="NCBI Taxonomy" id="700274"/>
    <lineage>
        <taxon>Bacteria</taxon>
        <taxon>Bacillati</taxon>
        <taxon>Actinomycetota</taxon>
        <taxon>Actinomycetes</taxon>
        <taxon>Pseudonocardiales</taxon>
        <taxon>Pseudonocardiaceae</taxon>
        <taxon>Amycolatopsis</taxon>
    </lineage>
</organism>
<protein>
    <submittedName>
        <fullName evidence="2">Uncharacterized protein</fullName>
    </submittedName>
</protein>
<proteinExistence type="predicted"/>
<evidence type="ECO:0000313" key="3">
    <source>
        <dbReference type="Proteomes" id="UP000656548"/>
    </source>
</evidence>
<feature type="region of interest" description="Disordered" evidence="1">
    <location>
        <begin position="1"/>
        <end position="55"/>
    </location>
</feature>
<reference evidence="2 3" key="1">
    <citation type="submission" date="2020-10" db="EMBL/GenBank/DDBJ databases">
        <title>Sequencing the genomes of 1000 actinobacteria strains.</title>
        <authorList>
            <person name="Klenk H.-P."/>
        </authorList>
    </citation>
    <scope>NUCLEOTIDE SEQUENCE [LARGE SCALE GENOMIC DNA]</scope>
    <source>
        <strain evidence="2 3">DSM 46661</strain>
    </source>
</reference>
<keyword evidence="3" id="KW-1185">Reference proteome</keyword>
<sequence length="182" mass="18441">MGEVSAPLLGASDRVRRRGRGAQNLAPPLRGSGACAPRPRPGDLPLGSQVDGTRPARDAAVDIAKRSALVPAAARRAGECSDSAVAAGTQPSPMHRVVRVKASNHKVSADQWPMIGHCGRFSAFSLGMVRTGCAVTSADRVTSEDAGPEPGSMSAGVPPLRRGAEGRSGSRFAIGATAAGPG</sequence>
<gene>
    <name evidence="2" type="ORF">H4W30_001525</name>
</gene>